<dbReference type="GO" id="GO:0005783">
    <property type="term" value="C:endoplasmic reticulum"/>
    <property type="evidence" value="ECO:0007669"/>
    <property type="project" value="TreeGrafter"/>
</dbReference>
<dbReference type="Pfam" id="PF01546">
    <property type="entry name" value="Peptidase_M20"/>
    <property type="match status" value="1"/>
</dbReference>
<comment type="caution">
    <text evidence="2">The sequence shown here is derived from an EMBL/GenBank/DDBJ whole genome shotgun (WGS) entry which is preliminary data.</text>
</comment>
<dbReference type="Proteomes" id="UP000485058">
    <property type="component" value="Unassembled WGS sequence"/>
</dbReference>
<keyword evidence="3" id="KW-1185">Reference proteome</keyword>
<dbReference type="PANTHER" id="PTHR11014">
    <property type="entry name" value="PEPTIDASE M20 FAMILY MEMBER"/>
    <property type="match status" value="1"/>
</dbReference>
<accession>A0A6A0A5M7</accession>
<dbReference type="SUPFAM" id="SSF53187">
    <property type="entry name" value="Zn-dependent exopeptidases"/>
    <property type="match status" value="1"/>
</dbReference>
<proteinExistence type="predicted"/>
<dbReference type="PANTHER" id="PTHR11014:SF63">
    <property type="entry name" value="METALLOPEPTIDASE, PUTATIVE (AFU_ORTHOLOGUE AFUA_6G09600)-RELATED"/>
    <property type="match status" value="1"/>
</dbReference>
<name>A0A6A0A5M7_HAELA</name>
<evidence type="ECO:0000313" key="3">
    <source>
        <dbReference type="Proteomes" id="UP000485058"/>
    </source>
</evidence>
<dbReference type="InterPro" id="IPR017439">
    <property type="entry name" value="Amidohydrolase"/>
</dbReference>
<reference evidence="2 3" key="1">
    <citation type="submission" date="2020-02" db="EMBL/GenBank/DDBJ databases">
        <title>Draft genome sequence of Haematococcus lacustris strain NIES-144.</title>
        <authorList>
            <person name="Morimoto D."/>
            <person name="Nakagawa S."/>
            <person name="Yoshida T."/>
            <person name="Sawayama S."/>
        </authorList>
    </citation>
    <scope>NUCLEOTIDE SEQUENCE [LARGE SCALE GENOMIC DNA]</scope>
    <source>
        <strain evidence="2 3">NIES-144</strain>
    </source>
</reference>
<evidence type="ECO:0000313" key="2">
    <source>
        <dbReference type="EMBL" id="GFH27788.1"/>
    </source>
</evidence>
<evidence type="ECO:0000256" key="1">
    <source>
        <dbReference type="SAM" id="MobiDB-lite"/>
    </source>
</evidence>
<feature type="region of interest" description="Disordered" evidence="1">
    <location>
        <begin position="191"/>
        <end position="242"/>
    </location>
</feature>
<organism evidence="2 3">
    <name type="scientific">Haematococcus lacustris</name>
    <name type="common">Green alga</name>
    <name type="synonym">Haematococcus pluvialis</name>
    <dbReference type="NCBI Taxonomy" id="44745"/>
    <lineage>
        <taxon>Eukaryota</taxon>
        <taxon>Viridiplantae</taxon>
        <taxon>Chlorophyta</taxon>
        <taxon>core chlorophytes</taxon>
        <taxon>Chlorophyceae</taxon>
        <taxon>CS clade</taxon>
        <taxon>Chlamydomonadales</taxon>
        <taxon>Haematococcaceae</taxon>
        <taxon>Haematococcus</taxon>
    </lineage>
</organism>
<dbReference type="InterPro" id="IPR002933">
    <property type="entry name" value="Peptidase_M20"/>
</dbReference>
<dbReference type="AlphaFoldDB" id="A0A6A0A5M7"/>
<dbReference type="GO" id="GO:0009850">
    <property type="term" value="P:auxin metabolic process"/>
    <property type="evidence" value="ECO:0007669"/>
    <property type="project" value="TreeGrafter"/>
</dbReference>
<dbReference type="GO" id="GO:0010179">
    <property type="term" value="F:IAA-Ala conjugate hydrolase activity"/>
    <property type="evidence" value="ECO:0007669"/>
    <property type="project" value="TreeGrafter"/>
</dbReference>
<dbReference type="EMBL" id="BLLF01003619">
    <property type="protein sequence ID" value="GFH27788.1"/>
    <property type="molecule type" value="Genomic_DNA"/>
</dbReference>
<sequence>MAASDRFALKRPIQVLVVSVTQVAAAAVVLALQPVGTIRALSLATFERLRRRVAEVANLTAATYGCSITDLQWSATPYPPTVNDAGMADLALAVAASLGAASRAMGDAQEWGDVGAEDLAEPSMAAEDFAFYAAKVPSVMTWLGIGDAALGTDVSLHNPHFQMDESQLALGAALHATLALAYLQQHQHLAPGLQPEGRSGPQLQPDLAVDTLVASQQGAGHADLSPRPTPEAISPLQQHDDL</sequence>
<dbReference type="Gene3D" id="3.40.630.10">
    <property type="entry name" value="Zn peptidases"/>
    <property type="match status" value="1"/>
</dbReference>
<protein>
    <submittedName>
        <fullName evidence="2">M20_dimer domain-containing protein</fullName>
    </submittedName>
</protein>
<gene>
    <name evidence="2" type="ORF">HaLaN_26168</name>
</gene>